<organism evidence="7 8">
    <name type="scientific">Oesophagostomum dentatum</name>
    <name type="common">Nodular worm</name>
    <dbReference type="NCBI Taxonomy" id="61180"/>
    <lineage>
        <taxon>Eukaryota</taxon>
        <taxon>Metazoa</taxon>
        <taxon>Ecdysozoa</taxon>
        <taxon>Nematoda</taxon>
        <taxon>Chromadorea</taxon>
        <taxon>Rhabditida</taxon>
        <taxon>Rhabditina</taxon>
        <taxon>Rhabditomorpha</taxon>
        <taxon>Strongyloidea</taxon>
        <taxon>Strongylidae</taxon>
        <taxon>Oesophagostomum</taxon>
    </lineage>
</organism>
<name>A0A0B1TWR8_OESDE</name>
<dbReference type="GO" id="GO:0005634">
    <property type="term" value="C:nucleus"/>
    <property type="evidence" value="ECO:0007669"/>
    <property type="project" value="TreeGrafter"/>
</dbReference>
<keyword evidence="8" id="KW-1185">Reference proteome</keyword>
<dbReference type="EMBL" id="KN549201">
    <property type="protein sequence ID" value="KHJ99925.1"/>
    <property type="molecule type" value="Genomic_DNA"/>
</dbReference>
<proteinExistence type="inferred from homology"/>
<dbReference type="GO" id="GO:0031588">
    <property type="term" value="C:nucleotide-activated protein kinase complex"/>
    <property type="evidence" value="ECO:0007669"/>
    <property type="project" value="TreeGrafter"/>
</dbReference>
<reference evidence="7 8" key="1">
    <citation type="submission" date="2014-03" db="EMBL/GenBank/DDBJ databases">
        <title>Draft genome of the hookworm Oesophagostomum dentatum.</title>
        <authorList>
            <person name="Mitreva M."/>
        </authorList>
    </citation>
    <scope>NUCLEOTIDE SEQUENCE [LARGE SCALE GENOMIC DNA]</scope>
    <source>
        <strain evidence="7 8">OD-Hann</strain>
    </source>
</reference>
<protein>
    <submittedName>
        <fullName evidence="7">CBS domain protein</fullName>
    </submittedName>
</protein>
<evidence type="ECO:0000256" key="4">
    <source>
        <dbReference type="ARBA" id="ARBA00025878"/>
    </source>
</evidence>
<sequence>MVTIRQFRDFVHRAGKLRNLVAITIDDSLLDAVRLLTSHHVHRLPVLDPRTGNAMFVLTHKRILKFIWTFGQTLFHPDHRTKTPKELNIGTWERIRVVYPNTPLMNCLDLLLNHGVSGVPVVDPDTHRVLDVYSRFDAIGIALEGEEFKEHATVREALEFKHVCLCGRERVVSVKVTETFYSVISQLIHHNVHRVCIVDDNDALQGIISLSDVMNALVLEPAKTMEFCPVLTRRVSQESFDLSNMELYIRSLHVGEGEASELSQETVYEEKVMHV</sequence>
<evidence type="ECO:0000256" key="3">
    <source>
        <dbReference type="ARBA" id="ARBA00023122"/>
    </source>
</evidence>
<evidence type="ECO:0000313" key="8">
    <source>
        <dbReference type="Proteomes" id="UP000053660"/>
    </source>
</evidence>
<evidence type="ECO:0000259" key="6">
    <source>
        <dbReference type="PROSITE" id="PS51371"/>
    </source>
</evidence>
<dbReference type="PANTHER" id="PTHR13780:SF19">
    <property type="entry name" value="CBS DOMAIN-CONTAINING PROTEIN"/>
    <property type="match status" value="1"/>
</dbReference>
<comment type="subunit">
    <text evidence="4">AMPK is a heterotrimer of an alpha catalytic subunit (PRKAA1 or PRKAA2), a beta (PRKAB1 or PRKAB2) and a gamma non-catalytic subunits (PRKAG1, PRKAG2 or PRKAG3). Interacts with FNIP1 and FNIP2.</text>
</comment>
<dbReference type="GO" id="GO:0019901">
    <property type="term" value="F:protein kinase binding"/>
    <property type="evidence" value="ECO:0007669"/>
    <property type="project" value="TreeGrafter"/>
</dbReference>
<dbReference type="PANTHER" id="PTHR13780">
    <property type="entry name" value="AMP-ACTIVATED PROTEIN KINASE, GAMMA REGULATORY SUBUNIT"/>
    <property type="match status" value="1"/>
</dbReference>
<feature type="domain" description="CBS" evidence="6">
    <location>
        <begin position="89"/>
        <end position="148"/>
    </location>
</feature>
<dbReference type="Gene3D" id="3.10.580.10">
    <property type="entry name" value="CBS-domain"/>
    <property type="match status" value="2"/>
</dbReference>
<dbReference type="SUPFAM" id="SSF54631">
    <property type="entry name" value="CBS-domain pair"/>
    <property type="match status" value="2"/>
</dbReference>
<feature type="domain" description="CBS" evidence="6">
    <location>
        <begin position="166"/>
        <end position="224"/>
    </location>
</feature>
<dbReference type="GO" id="GO:0019887">
    <property type="term" value="F:protein kinase regulator activity"/>
    <property type="evidence" value="ECO:0007669"/>
    <property type="project" value="TreeGrafter"/>
</dbReference>
<evidence type="ECO:0000256" key="1">
    <source>
        <dbReference type="ARBA" id="ARBA00006750"/>
    </source>
</evidence>
<dbReference type="InterPro" id="IPR046342">
    <property type="entry name" value="CBS_dom_sf"/>
</dbReference>
<dbReference type="InterPro" id="IPR000644">
    <property type="entry name" value="CBS_dom"/>
</dbReference>
<dbReference type="OrthoDB" id="449052at2759"/>
<dbReference type="Proteomes" id="UP000053660">
    <property type="component" value="Unassembled WGS sequence"/>
</dbReference>
<evidence type="ECO:0000256" key="2">
    <source>
        <dbReference type="ARBA" id="ARBA00022737"/>
    </source>
</evidence>
<dbReference type="Pfam" id="PF00571">
    <property type="entry name" value="CBS"/>
    <property type="match status" value="3"/>
</dbReference>
<dbReference type="InterPro" id="IPR050511">
    <property type="entry name" value="AMPK_gamma/SDS23_families"/>
</dbReference>
<feature type="domain" description="CBS" evidence="6">
    <location>
        <begin position="16"/>
        <end position="74"/>
    </location>
</feature>
<dbReference type="AlphaFoldDB" id="A0A0B1TWR8"/>
<evidence type="ECO:0000256" key="5">
    <source>
        <dbReference type="PROSITE-ProRule" id="PRU00703"/>
    </source>
</evidence>
<dbReference type="SMART" id="SM00116">
    <property type="entry name" value="CBS"/>
    <property type="match status" value="3"/>
</dbReference>
<accession>A0A0B1TWR8</accession>
<gene>
    <name evidence="7" type="ORF">OESDEN_00110</name>
</gene>
<evidence type="ECO:0000313" key="7">
    <source>
        <dbReference type="EMBL" id="KHJ99925.1"/>
    </source>
</evidence>
<dbReference type="GO" id="GO:0016208">
    <property type="term" value="F:AMP binding"/>
    <property type="evidence" value="ECO:0007669"/>
    <property type="project" value="TreeGrafter"/>
</dbReference>
<keyword evidence="3 5" id="KW-0129">CBS domain</keyword>
<comment type="similarity">
    <text evidence="1">Belongs to the 5'-AMP-activated protein kinase gamma subunit family.</text>
</comment>
<dbReference type="GO" id="GO:0005737">
    <property type="term" value="C:cytoplasm"/>
    <property type="evidence" value="ECO:0007669"/>
    <property type="project" value="TreeGrafter"/>
</dbReference>
<keyword evidence="2" id="KW-0677">Repeat</keyword>
<dbReference type="PROSITE" id="PS51371">
    <property type="entry name" value="CBS"/>
    <property type="match status" value="3"/>
</dbReference>